<dbReference type="AlphaFoldDB" id="A0A7S9QC73"/>
<evidence type="ECO:0000256" key="8">
    <source>
        <dbReference type="ARBA" id="ARBA00022989"/>
    </source>
</evidence>
<keyword evidence="10" id="KW-0997">Cell inner membrane</keyword>
<evidence type="ECO:0000256" key="5">
    <source>
        <dbReference type="ARBA" id="ARBA00022500"/>
    </source>
</evidence>
<keyword evidence="11" id="KW-0969">Cilium</keyword>
<keyword evidence="11" id="KW-0966">Cell projection</keyword>
<dbReference type="Pfam" id="PF03748">
    <property type="entry name" value="FliL"/>
    <property type="match status" value="1"/>
</dbReference>
<keyword evidence="11" id="KW-0282">Flagellum</keyword>
<dbReference type="RefSeq" id="WP_196102303.1">
    <property type="nucleotide sequence ID" value="NZ_CP064942.1"/>
</dbReference>
<dbReference type="EMBL" id="CP064942">
    <property type="protein sequence ID" value="QPH53092.1"/>
    <property type="molecule type" value="Genomic_DNA"/>
</dbReference>
<evidence type="ECO:0000256" key="7">
    <source>
        <dbReference type="ARBA" id="ARBA00022779"/>
    </source>
</evidence>
<evidence type="ECO:0000256" key="2">
    <source>
        <dbReference type="ARBA" id="ARBA00004162"/>
    </source>
</evidence>
<name>A0A7S9QC73_9RHOB</name>
<keyword evidence="12" id="KW-1185">Reference proteome</keyword>
<keyword evidence="6" id="KW-0812">Transmembrane</keyword>
<keyword evidence="4" id="KW-1003">Cell membrane</keyword>
<keyword evidence="7 10" id="KW-0283">Flagellar rotation</keyword>
<evidence type="ECO:0000256" key="4">
    <source>
        <dbReference type="ARBA" id="ARBA00022475"/>
    </source>
</evidence>
<keyword evidence="5 10" id="KW-0145">Chemotaxis</keyword>
<evidence type="ECO:0000256" key="3">
    <source>
        <dbReference type="ARBA" id="ARBA00008281"/>
    </source>
</evidence>
<sequence>MRLLLVLVLIVVGALAGGGAGYALRPSGPPPMPVPEEEAAPDGTYAFVEFGSQFVVPLTEDGEITGLVALSLSVETEATQAQTVMDREPRLRDAFLRVLFDHANAGGFDGAFTDGQRMRDLRTRLDMAASEELGSAARGVLITNLARQDM</sequence>
<keyword evidence="8" id="KW-1133">Transmembrane helix</keyword>
<evidence type="ECO:0000256" key="6">
    <source>
        <dbReference type="ARBA" id="ARBA00022692"/>
    </source>
</evidence>
<dbReference type="GO" id="GO:0006935">
    <property type="term" value="P:chemotaxis"/>
    <property type="evidence" value="ECO:0007669"/>
    <property type="project" value="UniProtKB-KW"/>
</dbReference>
<organism evidence="11 12">
    <name type="scientific">Pontivivens ytuae</name>
    <dbReference type="NCBI Taxonomy" id="2789856"/>
    <lineage>
        <taxon>Bacteria</taxon>
        <taxon>Pseudomonadati</taxon>
        <taxon>Pseudomonadota</taxon>
        <taxon>Alphaproteobacteria</taxon>
        <taxon>Rhodobacterales</taxon>
        <taxon>Paracoccaceae</taxon>
        <taxon>Pontivivens</taxon>
    </lineage>
</organism>
<accession>A0A7S9QC73</accession>
<evidence type="ECO:0000256" key="10">
    <source>
        <dbReference type="RuleBase" id="RU364125"/>
    </source>
</evidence>
<gene>
    <name evidence="11" type="ORF">I0K15_14970</name>
</gene>
<evidence type="ECO:0000256" key="9">
    <source>
        <dbReference type="ARBA" id="ARBA00023136"/>
    </source>
</evidence>
<dbReference type="InterPro" id="IPR005503">
    <property type="entry name" value="FliL"/>
</dbReference>
<proteinExistence type="inferred from homology"/>
<evidence type="ECO:0000256" key="1">
    <source>
        <dbReference type="ARBA" id="ARBA00002254"/>
    </source>
</evidence>
<dbReference type="KEGG" id="poz:I0K15_14970"/>
<dbReference type="GO" id="GO:0071973">
    <property type="term" value="P:bacterial-type flagellum-dependent cell motility"/>
    <property type="evidence" value="ECO:0007669"/>
    <property type="project" value="InterPro"/>
</dbReference>
<dbReference type="GO" id="GO:0005886">
    <property type="term" value="C:plasma membrane"/>
    <property type="evidence" value="ECO:0007669"/>
    <property type="project" value="UniProtKB-SubCell"/>
</dbReference>
<comment type="subcellular location">
    <subcellularLocation>
        <location evidence="10">Cell inner membrane</location>
    </subcellularLocation>
    <subcellularLocation>
        <location evidence="2">Cell membrane</location>
        <topology evidence="2">Single-pass membrane protein</topology>
    </subcellularLocation>
</comment>
<keyword evidence="9 10" id="KW-0472">Membrane</keyword>
<evidence type="ECO:0000313" key="11">
    <source>
        <dbReference type="EMBL" id="QPH53092.1"/>
    </source>
</evidence>
<protein>
    <recommendedName>
        <fullName evidence="10">Flagellar protein FliL</fullName>
    </recommendedName>
</protein>
<dbReference type="GO" id="GO:0009425">
    <property type="term" value="C:bacterial-type flagellum basal body"/>
    <property type="evidence" value="ECO:0007669"/>
    <property type="project" value="InterPro"/>
</dbReference>
<reference evidence="11 12" key="1">
    <citation type="submission" date="2020-11" db="EMBL/GenBank/DDBJ databases">
        <title>Description of Pontivivens ytuae sp. nov. isolated from deep sea sediment of Mariana Trench.</title>
        <authorList>
            <person name="Wang Z."/>
            <person name="Sun Q.-L."/>
            <person name="Xu X.-D."/>
            <person name="Tang Y.-Z."/>
            <person name="Zhang J."/>
        </authorList>
    </citation>
    <scope>NUCLEOTIDE SEQUENCE [LARGE SCALE GENOMIC DNA]</scope>
    <source>
        <strain evidence="11 12">MT2928</strain>
    </source>
</reference>
<comment type="similarity">
    <text evidence="3 10">Belongs to the FliL family.</text>
</comment>
<dbReference type="Proteomes" id="UP000594800">
    <property type="component" value="Chromosome"/>
</dbReference>
<evidence type="ECO:0000313" key="12">
    <source>
        <dbReference type="Proteomes" id="UP000594800"/>
    </source>
</evidence>
<comment type="function">
    <text evidence="1 10">Controls the rotational direction of flagella during chemotaxis.</text>
</comment>